<keyword evidence="2" id="KW-1185">Reference proteome</keyword>
<comment type="caution">
    <text evidence="1">The sequence shown here is derived from an EMBL/GenBank/DDBJ whole genome shotgun (WGS) entry which is preliminary data.</text>
</comment>
<proteinExistence type="predicted"/>
<evidence type="ECO:0000313" key="1">
    <source>
        <dbReference type="EMBL" id="KAL0118272.1"/>
    </source>
</evidence>
<sequence>MKFAAPFISISVLCAFCAKKSIGDCRKRCLHARCNLYEHEKTSFSFTSGKKKDNLPRHITIADRITMVNEACLSSFFIEQNCEN</sequence>
<dbReference type="Proteomes" id="UP001430953">
    <property type="component" value="Unassembled WGS sequence"/>
</dbReference>
<accession>A0AAW2FWG3</accession>
<protein>
    <recommendedName>
        <fullName evidence="3">Secreted protein</fullName>
    </recommendedName>
</protein>
<gene>
    <name evidence="1" type="ORF">PUN28_009136</name>
</gene>
<name>A0AAW2FWG3_9HYME</name>
<evidence type="ECO:0008006" key="3">
    <source>
        <dbReference type="Google" id="ProtNLM"/>
    </source>
</evidence>
<dbReference type="AlphaFoldDB" id="A0AAW2FWG3"/>
<organism evidence="1 2">
    <name type="scientific">Cardiocondyla obscurior</name>
    <dbReference type="NCBI Taxonomy" id="286306"/>
    <lineage>
        <taxon>Eukaryota</taxon>
        <taxon>Metazoa</taxon>
        <taxon>Ecdysozoa</taxon>
        <taxon>Arthropoda</taxon>
        <taxon>Hexapoda</taxon>
        <taxon>Insecta</taxon>
        <taxon>Pterygota</taxon>
        <taxon>Neoptera</taxon>
        <taxon>Endopterygota</taxon>
        <taxon>Hymenoptera</taxon>
        <taxon>Apocrita</taxon>
        <taxon>Aculeata</taxon>
        <taxon>Formicoidea</taxon>
        <taxon>Formicidae</taxon>
        <taxon>Myrmicinae</taxon>
        <taxon>Cardiocondyla</taxon>
    </lineage>
</organism>
<reference evidence="1 2" key="1">
    <citation type="submission" date="2023-03" db="EMBL/GenBank/DDBJ databases">
        <title>High recombination rates correlate with genetic variation in Cardiocondyla obscurior ants.</title>
        <authorList>
            <person name="Errbii M."/>
        </authorList>
    </citation>
    <scope>NUCLEOTIDE SEQUENCE [LARGE SCALE GENOMIC DNA]</scope>
    <source>
        <strain evidence="1">Alpha-2009</strain>
        <tissue evidence="1">Whole body</tissue>
    </source>
</reference>
<evidence type="ECO:0000313" key="2">
    <source>
        <dbReference type="Proteomes" id="UP001430953"/>
    </source>
</evidence>
<dbReference type="EMBL" id="JADYXP020000008">
    <property type="protein sequence ID" value="KAL0118272.1"/>
    <property type="molecule type" value="Genomic_DNA"/>
</dbReference>